<dbReference type="AlphaFoldDB" id="A0A7G9Y9N2"/>
<reference evidence="1" key="1">
    <citation type="submission" date="2020-06" db="EMBL/GenBank/DDBJ databases">
        <title>Unique genomic features of the anaerobic methanotrophic archaea.</title>
        <authorList>
            <person name="Chadwick G.L."/>
            <person name="Skennerton C.T."/>
            <person name="Laso-Perez R."/>
            <person name="Leu A.O."/>
            <person name="Speth D.R."/>
            <person name="Yu H."/>
            <person name="Morgan-Lang C."/>
            <person name="Hatzenpichler R."/>
            <person name="Goudeau D."/>
            <person name="Malmstrom R."/>
            <person name="Brazelton W.J."/>
            <person name="Woyke T."/>
            <person name="Hallam S.J."/>
            <person name="Tyson G.W."/>
            <person name="Wegener G."/>
            <person name="Boetius A."/>
            <person name="Orphan V."/>
        </authorList>
    </citation>
    <scope>NUCLEOTIDE SEQUENCE</scope>
</reference>
<organism evidence="1">
    <name type="scientific">Candidatus Methanogaster sp. ANME-2c ERB4</name>
    <dbReference type="NCBI Taxonomy" id="2759911"/>
    <lineage>
        <taxon>Archaea</taxon>
        <taxon>Methanobacteriati</taxon>
        <taxon>Methanobacteriota</taxon>
        <taxon>Stenosarchaea group</taxon>
        <taxon>Methanomicrobia</taxon>
        <taxon>Methanosarcinales</taxon>
        <taxon>ANME-2 cluster</taxon>
        <taxon>Candidatus Methanogasteraceae</taxon>
        <taxon>Candidatus Methanogaster</taxon>
    </lineage>
</organism>
<dbReference type="EMBL" id="MT631003">
    <property type="protein sequence ID" value="QNO44716.1"/>
    <property type="molecule type" value="Genomic_DNA"/>
</dbReference>
<protein>
    <submittedName>
        <fullName evidence="1">Uncharacterized protein</fullName>
    </submittedName>
</protein>
<proteinExistence type="predicted"/>
<evidence type="ECO:0000313" key="1">
    <source>
        <dbReference type="EMBL" id="QNO44716.1"/>
    </source>
</evidence>
<name>A0A7G9Y9N2_9EURY</name>
<sequence length="210" mass="22826">MPGNRARIARATDAPAFSISWSGSRPRSPQLASILRISDAVISVFISSYLFTVIGSTPSSSSRNAMSIGSPVSGLISTGAPSEIWSARAPMMRARSYRVYCSNVVASSCFFCNAPPCWRRHRWIALGDPLWFIWDKYLRTLSYISERACRIMRVSTNVACLSRLTSAAANVAASHETHNSTSVRNKSEAVFSMHFSSHLVSQAGSAAIAV</sequence>
<accession>A0A7G9Y9N2</accession>
<gene>
    <name evidence="1" type="ORF">FHHLOMNB_00002</name>
</gene>